<dbReference type="PANTHER" id="PTHR38108:SF1">
    <property type="entry name" value="UPF0319 PROTEIN YCCT"/>
    <property type="match status" value="1"/>
</dbReference>
<dbReference type="STRING" id="2034155.BMI79_20060"/>
<dbReference type="Proteomes" id="UP000216021">
    <property type="component" value="Unassembled WGS sequence"/>
</dbReference>
<dbReference type="Pfam" id="PF09829">
    <property type="entry name" value="DUF2057"/>
    <property type="match status" value="1"/>
</dbReference>
<dbReference type="EMBL" id="MOXD01000015">
    <property type="protein sequence ID" value="OMQ20001.1"/>
    <property type="molecule type" value="Genomic_DNA"/>
</dbReference>
<keyword evidence="5" id="KW-1185">Reference proteome</keyword>
<proteinExistence type="inferred from homology"/>
<name>A0A1S8CEJ1_9GAMM</name>
<dbReference type="AlphaFoldDB" id="A0A1S8CEJ1"/>
<organism evidence="4 5">
    <name type="scientific">Serratia oryzae</name>
    <dbReference type="NCBI Taxonomy" id="2034155"/>
    <lineage>
        <taxon>Bacteria</taxon>
        <taxon>Pseudomonadati</taxon>
        <taxon>Pseudomonadota</taxon>
        <taxon>Gammaproteobacteria</taxon>
        <taxon>Enterobacterales</taxon>
        <taxon>Yersiniaceae</taxon>
        <taxon>Serratia</taxon>
    </lineage>
</organism>
<comment type="caution">
    <text evidence="4">The sequence shown here is derived from an EMBL/GenBank/DDBJ whole genome shotgun (WGS) entry which is preliminary data.</text>
</comment>
<evidence type="ECO:0000256" key="1">
    <source>
        <dbReference type="ARBA" id="ARBA00008490"/>
    </source>
</evidence>
<sequence>MRITFISLLLLGTVTNSHAAVTLDYGDNVNILAAQSAKMSTFSNSVTLPDGEQTLIVRFDAPNDPGSMNENQGRIISNAHILTFTVNPNSHIKLKTEMPLSVSETQAVAKSPTFYLTDSQGKPIPFNAKSVSPEYNRFGTDYAKLLPTISQHPVAEVKKQDKAEEKPQVVSTLQTLYLQMSDEQKKEFLRWAIGR</sequence>
<evidence type="ECO:0000256" key="2">
    <source>
        <dbReference type="ARBA" id="ARBA00022729"/>
    </source>
</evidence>
<accession>A0A1S8CEJ1</accession>
<protein>
    <submittedName>
        <fullName evidence="4">Uncharacterized protein</fullName>
    </submittedName>
</protein>
<evidence type="ECO:0000313" key="4">
    <source>
        <dbReference type="EMBL" id="OMQ20001.1"/>
    </source>
</evidence>
<dbReference type="RefSeq" id="WP_076944038.1">
    <property type="nucleotide sequence ID" value="NZ_MOXD01000015.1"/>
</dbReference>
<evidence type="ECO:0000256" key="3">
    <source>
        <dbReference type="SAM" id="SignalP"/>
    </source>
</evidence>
<evidence type="ECO:0000313" key="5">
    <source>
        <dbReference type="Proteomes" id="UP000216021"/>
    </source>
</evidence>
<dbReference type="InterPro" id="IPR018635">
    <property type="entry name" value="UPF0319"/>
</dbReference>
<feature type="signal peptide" evidence="3">
    <location>
        <begin position="1"/>
        <end position="19"/>
    </location>
</feature>
<reference evidence="4 5" key="1">
    <citation type="submission" date="2016-11" db="EMBL/GenBank/DDBJ databases">
        <title>Rahnella oryzae sp. nov., isolated from rice root.</title>
        <authorList>
            <person name="Zhang X.-X."/>
            <person name="Zhang J."/>
        </authorList>
    </citation>
    <scope>NUCLEOTIDE SEQUENCE [LARGE SCALE GENOMIC DNA]</scope>
    <source>
        <strain evidence="4 5">J11-6</strain>
    </source>
</reference>
<keyword evidence="2 3" id="KW-0732">Signal</keyword>
<comment type="similarity">
    <text evidence="1">Belongs to the UPF0319 family.</text>
</comment>
<dbReference type="PANTHER" id="PTHR38108">
    <property type="entry name" value="UPF0319 PROTEIN YCCT"/>
    <property type="match status" value="1"/>
</dbReference>
<feature type="chain" id="PRO_5013227173" evidence="3">
    <location>
        <begin position="20"/>
        <end position="195"/>
    </location>
</feature>
<dbReference type="OrthoDB" id="5588749at2"/>
<gene>
    <name evidence="4" type="ORF">BMI79_20060</name>
</gene>